<evidence type="ECO:0000256" key="4">
    <source>
        <dbReference type="ARBA" id="ARBA00022771"/>
    </source>
</evidence>
<dbReference type="FunFam" id="3.30.160.60:FF:000446">
    <property type="entry name" value="Zinc finger protein"/>
    <property type="match status" value="1"/>
</dbReference>
<feature type="domain" description="C2H2-type" evidence="10">
    <location>
        <begin position="430"/>
        <end position="457"/>
    </location>
</feature>
<dbReference type="Pfam" id="PF00096">
    <property type="entry name" value="zf-C2H2"/>
    <property type="match status" value="7"/>
</dbReference>
<feature type="domain" description="C2H2-type" evidence="10">
    <location>
        <begin position="346"/>
        <end position="373"/>
    </location>
</feature>
<dbReference type="InterPro" id="IPR013087">
    <property type="entry name" value="Znf_C2H2_type"/>
</dbReference>
<dbReference type="GO" id="GO:0010468">
    <property type="term" value="P:regulation of gene expression"/>
    <property type="evidence" value="ECO:0007669"/>
    <property type="project" value="TreeGrafter"/>
</dbReference>
<dbReference type="GO" id="GO:0048598">
    <property type="term" value="P:embryonic morphogenesis"/>
    <property type="evidence" value="ECO:0007669"/>
    <property type="project" value="UniProtKB-ARBA"/>
</dbReference>
<keyword evidence="4 9" id="KW-0863">Zinc-finger</keyword>
<feature type="domain" description="C2H2-type" evidence="10">
    <location>
        <begin position="542"/>
        <end position="569"/>
    </location>
</feature>
<dbReference type="GO" id="GO:0008270">
    <property type="term" value="F:zinc ion binding"/>
    <property type="evidence" value="ECO:0007669"/>
    <property type="project" value="UniProtKB-KW"/>
</dbReference>
<accession>A0A7R9DA12</accession>
<keyword evidence="5" id="KW-0862">Zinc</keyword>
<evidence type="ECO:0000256" key="5">
    <source>
        <dbReference type="ARBA" id="ARBA00022833"/>
    </source>
</evidence>
<evidence type="ECO:0000256" key="6">
    <source>
        <dbReference type="ARBA" id="ARBA00023125"/>
    </source>
</evidence>
<feature type="domain" description="C2H2-type" evidence="10">
    <location>
        <begin position="318"/>
        <end position="345"/>
    </location>
</feature>
<dbReference type="GO" id="GO:0003677">
    <property type="term" value="F:DNA binding"/>
    <property type="evidence" value="ECO:0007669"/>
    <property type="project" value="UniProtKB-KW"/>
</dbReference>
<keyword evidence="7" id="KW-0539">Nucleus</keyword>
<dbReference type="EMBL" id="OD005055">
    <property type="protein sequence ID" value="CAD7410916.1"/>
    <property type="molecule type" value="Genomic_DNA"/>
</dbReference>
<feature type="domain" description="C2H2-type" evidence="10">
    <location>
        <begin position="290"/>
        <end position="317"/>
    </location>
</feature>
<evidence type="ECO:0000256" key="7">
    <source>
        <dbReference type="ARBA" id="ARBA00023242"/>
    </source>
</evidence>
<dbReference type="Gene3D" id="3.30.160.60">
    <property type="entry name" value="Classic Zinc Finger"/>
    <property type="match status" value="10"/>
</dbReference>
<dbReference type="PANTHER" id="PTHR16515">
    <property type="entry name" value="PR DOMAIN ZINC FINGER PROTEIN"/>
    <property type="match status" value="1"/>
</dbReference>
<feature type="domain" description="C2H2-type" evidence="10">
    <location>
        <begin position="570"/>
        <end position="593"/>
    </location>
</feature>
<sequence length="593" mass="67597">MQEKSQVRYKLIAERKWVSPNSITSRRSFSRKLSSSGIFPATPLAFQSATPPCDSSDDEIEWSPEIDPSGFRSWIVSHSVKLIVERKWGFPNSITSKRCFARKLSSSAFFPAAPLAFQSATVSYLTTSGPLLGCTTTETRGRSSISVGVGGAWTHSWDQGFHESGWGTLMEKSGYFSPTDPGGSTDRGQTTLYVVFFCRFLYPTTVSVPSFSPNEPDCHATQHNILESNNEAVVHYIIKPETTSIVPANGVCGELGLKEELCFDESSIICFKIKHQLKAHLYTHGDHRPHKCDICGNCFKVKHQLKAHLFTHGEYKPHKCDICGKCFKREGTLKIHLLVHSEHTPHKCDVCGKCFKHKSTLKTHFITHGEQRPHKCVVCCKSFKTKNNLRTHFLTHVKKRPHKCNVCCQHFKIRGYLKTHIITHCEHRQHKCDVCGMYFKMKDNLKAHLLAHSEQRPHKCESCGKCFKRKGDIKVHLLTHDEQRPHKCDVCGKCFKMKGNLKSHIITHVGHRQYKCVVCGNCFNMKCDLKTHLLVHDEEKPHKCEVCGKSFKKKDTLKTHLITHAEQRPHQCYICGKCFKLKCILKKHLLNHR</sequence>
<feature type="domain" description="C2H2-type" evidence="10">
    <location>
        <begin position="486"/>
        <end position="513"/>
    </location>
</feature>
<dbReference type="PROSITE" id="PS50157">
    <property type="entry name" value="ZINC_FINGER_C2H2_2"/>
    <property type="match status" value="11"/>
</dbReference>
<dbReference type="FunFam" id="3.30.160.60:FF:000145">
    <property type="entry name" value="Zinc finger protein 574"/>
    <property type="match status" value="1"/>
</dbReference>
<gene>
    <name evidence="11" type="ORF">TPSB3V08_LOCUS7604</name>
</gene>
<dbReference type="AlphaFoldDB" id="A0A7R9DA12"/>
<evidence type="ECO:0000259" key="10">
    <source>
        <dbReference type="PROSITE" id="PS50157"/>
    </source>
</evidence>
<evidence type="ECO:0000313" key="11">
    <source>
        <dbReference type="EMBL" id="CAD7410916.1"/>
    </source>
</evidence>
<evidence type="ECO:0000256" key="8">
    <source>
        <dbReference type="ARBA" id="ARBA00068876"/>
    </source>
</evidence>
<reference evidence="11" key="1">
    <citation type="submission" date="2020-11" db="EMBL/GenBank/DDBJ databases">
        <authorList>
            <person name="Tran Van P."/>
        </authorList>
    </citation>
    <scope>NUCLEOTIDE SEQUENCE</scope>
</reference>
<dbReference type="SMART" id="SM00355">
    <property type="entry name" value="ZnF_C2H2"/>
    <property type="match status" value="11"/>
</dbReference>
<evidence type="ECO:0000256" key="3">
    <source>
        <dbReference type="ARBA" id="ARBA00022737"/>
    </source>
</evidence>
<feature type="domain" description="C2H2-type" evidence="10">
    <location>
        <begin position="458"/>
        <end position="485"/>
    </location>
</feature>
<name>A0A7R9DA12_TIMPO</name>
<evidence type="ECO:0000256" key="9">
    <source>
        <dbReference type="PROSITE-ProRule" id="PRU00042"/>
    </source>
</evidence>
<dbReference type="PANTHER" id="PTHR16515:SF49">
    <property type="entry name" value="GASTRULA ZINC FINGER PROTEIN XLCGF49.1-LIKE-RELATED"/>
    <property type="match status" value="1"/>
</dbReference>
<evidence type="ECO:0000256" key="1">
    <source>
        <dbReference type="ARBA" id="ARBA00004123"/>
    </source>
</evidence>
<feature type="domain" description="C2H2-type" evidence="10">
    <location>
        <begin position="402"/>
        <end position="429"/>
    </location>
</feature>
<dbReference type="InterPro" id="IPR036236">
    <property type="entry name" value="Znf_C2H2_sf"/>
</dbReference>
<organism evidence="11">
    <name type="scientific">Timema poppense</name>
    <name type="common">Walking stick</name>
    <dbReference type="NCBI Taxonomy" id="170557"/>
    <lineage>
        <taxon>Eukaryota</taxon>
        <taxon>Metazoa</taxon>
        <taxon>Ecdysozoa</taxon>
        <taxon>Arthropoda</taxon>
        <taxon>Hexapoda</taxon>
        <taxon>Insecta</taxon>
        <taxon>Pterygota</taxon>
        <taxon>Neoptera</taxon>
        <taxon>Polyneoptera</taxon>
        <taxon>Phasmatodea</taxon>
        <taxon>Timematodea</taxon>
        <taxon>Timematoidea</taxon>
        <taxon>Timematidae</taxon>
        <taxon>Timema</taxon>
    </lineage>
</organism>
<keyword evidence="3" id="KW-0677">Repeat</keyword>
<feature type="domain" description="C2H2-type" evidence="10">
    <location>
        <begin position="374"/>
        <end position="401"/>
    </location>
</feature>
<dbReference type="InterPro" id="IPR050331">
    <property type="entry name" value="Zinc_finger"/>
</dbReference>
<feature type="domain" description="C2H2-type" evidence="10">
    <location>
        <begin position="514"/>
        <end position="541"/>
    </location>
</feature>
<proteinExistence type="predicted"/>
<comment type="subcellular location">
    <subcellularLocation>
        <location evidence="1">Nucleus</location>
    </subcellularLocation>
</comment>
<dbReference type="PROSITE" id="PS00028">
    <property type="entry name" value="ZINC_FINGER_C2H2_1"/>
    <property type="match status" value="11"/>
</dbReference>
<dbReference type="FunFam" id="3.30.160.60:FF:000624">
    <property type="entry name" value="zinc finger protein 697"/>
    <property type="match status" value="1"/>
</dbReference>
<dbReference type="GO" id="GO:0005634">
    <property type="term" value="C:nucleus"/>
    <property type="evidence" value="ECO:0007669"/>
    <property type="project" value="UniProtKB-SubCell"/>
</dbReference>
<keyword evidence="2" id="KW-0479">Metal-binding</keyword>
<dbReference type="FunFam" id="3.30.160.60:FF:000478">
    <property type="entry name" value="Zinc finger protein 133"/>
    <property type="match status" value="1"/>
</dbReference>
<dbReference type="FunFam" id="3.30.160.60:FF:000100">
    <property type="entry name" value="Zinc finger 45-like"/>
    <property type="match status" value="1"/>
</dbReference>
<keyword evidence="6" id="KW-0238">DNA-binding</keyword>
<dbReference type="SUPFAM" id="SSF57667">
    <property type="entry name" value="beta-beta-alpha zinc fingers"/>
    <property type="match status" value="6"/>
</dbReference>
<protein>
    <recommendedName>
        <fullName evidence="8">Zinc finger protein 865</fullName>
    </recommendedName>
</protein>
<evidence type="ECO:0000256" key="2">
    <source>
        <dbReference type="ARBA" id="ARBA00022723"/>
    </source>
</evidence>